<evidence type="ECO:0000313" key="6">
    <source>
        <dbReference type="EMBL" id="KJH47794.1"/>
    </source>
</evidence>
<gene>
    <name evidence="6" type="ORF">DICVIV_06147</name>
</gene>
<dbReference type="InterPro" id="IPR039058">
    <property type="entry name" value="Yippee_fam"/>
</dbReference>
<feature type="domain" description="Yippee" evidence="5">
    <location>
        <begin position="13"/>
        <end position="110"/>
    </location>
</feature>
<dbReference type="PROSITE" id="PS51792">
    <property type="entry name" value="YIPPEE"/>
    <property type="match status" value="1"/>
</dbReference>
<dbReference type="EMBL" id="KN716293">
    <property type="protein sequence ID" value="KJH47794.1"/>
    <property type="molecule type" value="Genomic_DNA"/>
</dbReference>
<accession>A0A0D8XVK0</accession>
<comment type="similarity">
    <text evidence="1 4">Belongs to the yippee family.</text>
</comment>
<evidence type="ECO:0000256" key="2">
    <source>
        <dbReference type="ARBA" id="ARBA00022723"/>
    </source>
</evidence>
<dbReference type="InterPro" id="IPR034751">
    <property type="entry name" value="Yippee"/>
</dbReference>
<keyword evidence="2" id="KW-0479">Metal-binding</keyword>
<dbReference type="Proteomes" id="UP000053766">
    <property type="component" value="Unassembled WGS sequence"/>
</dbReference>
<proteinExistence type="inferred from homology"/>
<dbReference type="GO" id="GO:0046872">
    <property type="term" value="F:metal ion binding"/>
    <property type="evidence" value="ECO:0007669"/>
    <property type="project" value="UniProtKB-KW"/>
</dbReference>
<dbReference type="AlphaFoldDB" id="A0A0D8XVK0"/>
<protein>
    <recommendedName>
        <fullName evidence="4">Protein yippee-like</fullName>
    </recommendedName>
</protein>
<name>A0A0D8XVK0_DICVI</name>
<evidence type="ECO:0000256" key="4">
    <source>
        <dbReference type="RuleBase" id="RU110713"/>
    </source>
</evidence>
<dbReference type="InterPro" id="IPR004910">
    <property type="entry name" value="Yippee/Mis18/Cereblon"/>
</dbReference>
<reference evidence="7" key="2">
    <citation type="journal article" date="2016" name="Sci. Rep.">
        <title>Dictyocaulus viviparus genome, variome and transcriptome elucidate lungworm biology and support future intervention.</title>
        <authorList>
            <person name="McNulty S.N."/>
            <person name="Strube C."/>
            <person name="Rosa B.A."/>
            <person name="Martin J.C."/>
            <person name="Tyagi R."/>
            <person name="Choi Y.J."/>
            <person name="Wang Q."/>
            <person name="Hallsworth Pepin K."/>
            <person name="Zhang X."/>
            <person name="Ozersky P."/>
            <person name="Wilson R.K."/>
            <person name="Sternberg P.W."/>
            <person name="Gasser R.B."/>
            <person name="Mitreva M."/>
        </authorList>
    </citation>
    <scope>NUCLEOTIDE SEQUENCE [LARGE SCALE GENOMIC DNA]</scope>
    <source>
        <strain evidence="7">HannoverDv2000</strain>
    </source>
</reference>
<evidence type="ECO:0000259" key="5">
    <source>
        <dbReference type="PROSITE" id="PS51792"/>
    </source>
</evidence>
<dbReference type="PANTHER" id="PTHR13848">
    <property type="entry name" value="PROTEIN YIPPEE-LIKE CG15309-RELATED"/>
    <property type="match status" value="1"/>
</dbReference>
<reference evidence="6 7" key="1">
    <citation type="submission" date="2013-11" db="EMBL/GenBank/DDBJ databases">
        <title>Draft genome of the bovine lungworm Dictyocaulus viviparus.</title>
        <authorList>
            <person name="Mitreva M."/>
        </authorList>
    </citation>
    <scope>NUCLEOTIDE SEQUENCE [LARGE SCALE GENOMIC DNA]</scope>
    <source>
        <strain evidence="6 7">HannoverDv2000</strain>
    </source>
</reference>
<organism evidence="6 7">
    <name type="scientific">Dictyocaulus viviparus</name>
    <name type="common">Bovine lungworm</name>
    <dbReference type="NCBI Taxonomy" id="29172"/>
    <lineage>
        <taxon>Eukaryota</taxon>
        <taxon>Metazoa</taxon>
        <taxon>Ecdysozoa</taxon>
        <taxon>Nematoda</taxon>
        <taxon>Chromadorea</taxon>
        <taxon>Rhabditida</taxon>
        <taxon>Rhabditina</taxon>
        <taxon>Rhabditomorpha</taxon>
        <taxon>Strongyloidea</taxon>
        <taxon>Metastrongylidae</taxon>
        <taxon>Dictyocaulus</taxon>
    </lineage>
</organism>
<keyword evidence="7" id="KW-1185">Reference proteome</keyword>
<evidence type="ECO:0000313" key="7">
    <source>
        <dbReference type="Proteomes" id="UP000053766"/>
    </source>
</evidence>
<dbReference type="STRING" id="29172.A0A0D8XVK0"/>
<sequence length="142" mass="16628">MPRIFLEHWGGRRTFSCLRCGTYLSNRKEIISARVNGHIGKAYLFRRVANIRQGVPIIHRLITGYHIVRDVFCILCDTKLGWVYEFIQASAERYKEGKFVIDRRLVQEIEVVNNKLAEYLFDRDDAATEAEVPDTMKIDKTY</sequence>
<keyword evidence="3" id="KW-0862">Zinc</keyword>
<dbReference type="Pfam" id="PF03226">
    <property type="entry name" value="Yippee-Mis18"/>
    <property type="match status" value="1"/>
</dbReference>
<dbReference type="OrthoDB" id="6407410at2759"/>
<evidence type="ECO:0000256" key="1">
    <source>
        <dbReference type="ARBA" id="ARBA00005613"/>
    </source>
</evidence>
<evidence type="ECO:0000256" key="3">
    <source>
        <dbReference type="ARBA" id="ARBA00022833"/>
    </source>
</evidence>